<gene>
    <name evidence="2" type="ORF">SAMN05444920_14720</name>
</gene>
<dbReference type="PANTHER" id="PTHR46825">
    <property type="entry name" value="D-ALANYL-D-ALANINE-CARBOXYPEPTIDASE/ENDOPEPTIDASE AMPH"/>
    <property type="match status" value="1"/>
</dbReference>
<accession>A0A1H6F181</accession>
<reference evidence="2 3" key="1">
    <citation type="submission" date="2016-10" db="EMBL/GenBank/DDBJ databases">
        <authorList>
            <person name="de Groot N.N."/>
        </authorList>
    </citation>
    <scope>NUCLEOTIDE SEQUENCE [LARGE SCALE GENOMIC DNA]</scope>
    <source>
        <strain evidence="2 3">CGMCC 4.7037</strain>
    </source>
</reference>
<dbReference type="GO" id="GO:0004180">
    <property type="term" value="F:carboxypeptidase activity"/>
    <property type="evidence" value="ECO:0007669"/>
    <property type="project" value="UniProtKB-KW"/>
</dbReference>
<protein>
    <submittedName>
        <fullName evidence="2">D-alanyl-D-alanine carboxypeptidase</fullName>
    </submittedName>
</protein>
<dbReference type="InterPro" id="IPR012338">
    <property type="entry name" value="Beta-lactam/transpept-like"/>
</dbReference>
<dbReference type="Pfam" id="PF00144">
    <property type="entry name" value="Beta-lactamase"/>
    <property type="match status" value="1"/>
</dbReference>
<organism evidence="2 3">
    <name type="scientific">Nonomuraea solani</name>
    <dbReference type="NCBI Taxonomy" id="1144553"/>
    <lineage>
        <taxon>Bacteria</taxon>
        <taxon>Bacillati</taxon>
        <taxon>Actinomycetota</taxon>
        <taxon>Actinomycetes</taxon>
        <taxon>Streptosporangiales</taxon>
        <taxon>Streptosporangiaceae</taxon>
        <taxon>Nonomuraea</taxon>
    </lineage>
</organism>
<dbReference type="SUPFAM" id="SSF56601">
    <property type="entry name" value="beta-lactamase/transpeptidase-like"/>
    <property type="match status" value="1"/>
</dbReference>
<keyword evidence="3" id="KW-1185">Reference proteome</keyword>
<dbReference type="PANTHER" id="PTHR46825:SF7">
    <property type="entry name" value="D-ALANYL-D-ALANINE CARBOXYPEPTIDASE"/>
    <property type="match status" value="1"/>
</dbReference>
<keyword evidence="2" id="KW-0378">Hydrolase</keyword>
<dbReference type="Proteomes" id="UP000236732">
    <property type="component" value="Unassembled WGS sequence"/>
</dbReference>
<evidence type="ECO:0000313" key="3">
    <source>
        <dbReference type="Proteomes" id="UP000236732"/>
    </source>
</evidence>
<dbReference type="AlphaFoldDB" id="A0A1H6F181"/>
<sequence length="521" mass="54564">MTITLSDQDKSTLRIAAYGAVTLMTAAGAAGKPREIATHGSIALGSATGLIGHVLADYPKVKDLVGKSVAEIAGRVLPALTAAMNLLKQQDPAEAGNFRSAVLIAVETAQMQQGRPSPATAEMVRKITEALDAAGAAAADSGAVPETAAGQDRPELQKAIEEIVDSGFVGVSLRVHDERGEWVGSAGVAELGGTAKPPVNGHARIGSNTKTFTATLVLQLVAAGKIGLDTPAAHYLPEFGLDERIMVRMLLQHTSGVFNFTGEVNADGTIAPGIPIPYSTTGKEWVDNRFKTYRPQELVELALSKPARFEPGTGWSYSNTNYVLARLLIERVTGRSVAEEMQRLILGPLGLSGTVVPDASPEIPEPYAHAYYRYEDAGEQKTVDITRQNPSWVSSGGDMISTTQDLHTFISALLGGKLMPAGLLAEMCTPHPTGIPNMDYGLGVFVLTTDGGGTVISHNGAAVGHAALMYATPDGSKTLTAALNCVDDADLSIATAFQTAQRRLLNEVFGGGQVDPAQPTG</sequence>
<keyword evidence="2" id="KW-0121">Carboxypeptidase</keyword>
<dbReference type="Gene3D" id="3.40.710.10">
    <property type="entry name" value="DD-peptidase/beta-lactamase superfamily"/>
    <property type="match status" value="1"/>
</dbReference>
<dbReference type="InterPro" id="IPR050491">
    <property type="entry name" value="AmpC-like"/>
</dbReference>
<evidence type="ECO:0000259" key="1">
    <source>
        <dbReference type="Pfam" id="PF00144"/>
    </source>
</evidence>
<dbReference type="InterPro" id="IPR001466">
    <property type="entry name" value="Beta-lactam-related"/>
</dbReference>
<dbReference type="EMBL" id="FNVT01000047">
    <property type="protein sequence ID" value="SEH03897.1"/>
    <property type="molecule type" value="Genomic_DNA"/>
</dbReference>
<proteinExistence type="predicted"/>
<dbReference type="RefSeq" id="WP_235031091.1">
    <property type="nucleotide sequence ID" value="NZ_FNVT01000047.1"/>
</dbReference>
<name>A0A1H6F181_9ACTN</name>
<keyword evidence="2" id="KW-0645">Protease</keyword>
<feature type="domain" description="Beta-lactamase-related" evidence="1">
    <location>
        <begin position="157"/>
        <end position="488"/>
    </location>
</feature>
<evidence type="ECO:0000313" key="2">
    <source>
        <dbReference type="EMBL" id="SEH03897.1"/>
    </source>
</evidence>